<name>A0ABR3NPB9_9TELE</name>
<reference evidence="1 2" key="1">
    <citation type="submission" date="2023-09" db="EMBL/GenBank/DDBJ databases">
        <authorList>
            <person name="Wang M."/>
        </authorList>
    </citation>
    <scope>NUCLEOTIDE SEQUENCE [LARGE SCALE GENOMIC DNA]</scope>
    <source>
        <strain evidence="1">GT-2023</strain>
        <tissue evidence="1">Liver</tissue>
    </source>
</reference>
<dbReference type="EMBL" id="JAYMGO010000003">
    <property type="protein sequence ID" value="KAL1278592.1"/>
    <property type="molecule type" value="Genomic_DNA"/>
</dbReference>
<comment type="caution">
    <text evidence="1">The sequence shown here is derived from an EMBL/GenBank/DDBJ whole genome shotgun (WGS) entry which is preliminary data.</text>
</comment>
<keyword evidence="2" id="KW-1185">Reference proteome</keyword>
<evidence type="ECO:0000313" key="2">
    <source>
        <dbReference type="Proteomes" id="UP001558613"/>
    </source>
</evidence>
<protein>
    <submittedName>
        <fullName evidence="1">Uncharacterized protein</fullName>
    </submittedName>
</protein>
<gene>
    <name evidence="1" type="ORF">QQF64_025265</name>
</gene>
<accession>A0ABR3NPB9</accession>
<sequence length="117" mass="12624">MRLTSQGIVDNINSRNMALKRCIPPEMTAFPTTASTRPVSFSELARLPSLSSAQDSVSVLSSAPDDPHHTLGFIPLTEADYPHCATAQRAALCFMISPLSFACDRHQEVSVVNGHGK</sequence>
<organism evidence="1 2">
    <name type="scientific">Cirrhinus molitorella</name>
    <name type="common">mud carp</name>
    <dbReference type="NCBI Taxonomy" id="172907"/>
    <lineage>
        <taxon>Eukaryota</taxon>
        <taxon>Metazoa</taxon>
        <taxon>Chordata</taxon>
        <taxon>Craniata</taxon>
        <taxon>Vertebrata</taxon>
        <taxon>Euteleostomi</taxon>
        <taxon>Actinopterygii</taxon>
        <taxon>Neopterygii</taxon>
        <taxon>Teleostei</taxon>
        <taxon>Ostariophysi</taxon>
        <taxon>Cypriniformes</taxon>
        <taxon>Cyprinidae</taxon>
        <taxon>Labeoninae</taxon>
        <taxon>Labeonini</taxon>
        <taxon>Cirrhinus</taxon>
    </lineage>
</organism>
<proteinExistence type="predicted"/>
<dbReference type="Proteomes" id="UP001558613">
    <property type="component" value="Unassembled WGS sequence"/>
</dbReference>
<evidence type="ECO:0000313" key="1">
    <source>
        <dbReference type="EMBL" id="KAL1278592.1"/>
    </source>
</evidence>